<comment type="caution">
    <text evidence="2">The sequence shown here is derived from an EMBL/GenBank/DDBJ whole genome shotgun (WGS) entry which is preliminary data.</text>
</comment>
<reference evidence="2" key="1">
    <citation type="submission" date="2021-02" db="EMBL/GenBank/DDBJ databases">
        <title>Genome sequence of Rhodospirillales sp. strain TMPK1 isolated from soil.</title>
        <authorList>
            <person name="Nakai R."/>
            <person name="Kusada H."/>
            <person name="Tamaki H."/>
        </authorList>
    </citation>
    <scope>NUCLEOTIDE SEQUENCE</scope>
    <source>
        <strain evidence="2">TMPK1</strain>
    </source>
</reference>
<evidence type="ECO:0000313" key="3">
    <source>
        <dbReference type="Proteomes" id="UP000681075"/>
    </source>
</evidence>
<gene>
    <name evidence="2" type="ORF">TMPK1_07630</name>
</gene>
<dbReference type="Pfam" id="PF02464">
    <property type="entry name" value="CinA"/>
    <property type="match status" value="1"/>
</dbReference>
<evidence type="ECO:0000259" key="1">
    <source>
        <dbReference type="Pfam" id="PF02464"/>
    </source>
</evidence>
<sequence length="171" mass="17811">MDQTAYLLPPAAIALAKQMLKRALETKTTIATAESCTGGLIASSLTEIPGGSSMFERGFVTYSNQAKTEMLGVPAHLIADHGAVSEEVARAMAEGALKNSNATIAVSTTGVAGPDGGTPKKPVGMVCFAIATRTHPCRAETMHFKGDRAQVRLASVEHALRLLLECVSLSA</sequence>
<dbReference type="EMBL" id="BOPV01000001">
    <property type="protein sequence ID" value="GIL38526.1"/>
    <property type="molecule type" value="Genomic_DNA"/>
</dbReference>
<dbReference type="SUPFAM" id="SSF142433">
    <property type="entry name" value="CinA-like"/>
    <property type="match status" value="1"/>
</dbReference>
<dbReference type="InterPro" id="IPR036653">
    <property type="entry name" value="CinA-like_C"/>
</dbReference>
<dbReference type="Gene3D" id="3.90.950.20">
    <property type="entry name" value="CinA-like"/>
    <property type="match status" value="1"/>
</dbReference>
<organism evidence="2 3">
    <name type="scientific">Roseiterribacter gracilis</name>
    <dbReference type="NCBI Taxonomy" id="2812848"/>
    <lineage>
        <taxon>Bacteria</taxon>
        <taxon>Pseudomonadati</taxon>
        <taxon>Pseudomonadota</taxon>
        <taxon>Alphaproteobacteria</taxon>
        <taxon>Rhodospirillales</taxon>
        <taxon>Roseiterribacteraceae</taxon>
        <taxon>Roseiterribacter</taxon>
    </lineage>
</organism>
<dbReference type="AlphaFoldDB" id="A0A8S8XBI3"/>
<dbReference type="InterPro" id="IPR008136">
    <property type="entry name" value="CinA_C"/>
</dbReference>
<keyword evidence="3" id="KW-1185">Reference proteome</keyword>
<dbReference type="NCBIfam" id="TIGR00199">
    <property type="entry name" value="PncC_domain"/>
    <property type="match status" value="1"/>
</dbReference>
<accession>A0A8S8XBI3</accession>
<evidence type="ECO:0000313" key="2">
    <source>
        <dbReference type="EMBL" id="GIL38526.1"/>
    </source>
</evidence>
<protein>
    <submittedName>
        <fullName evidence="2">Competence damage-inducible protein A</fullName>
    </submittedName>
</protein>
<name>A0A8S8XBI3_9PROT</name>
<dbReference type="Proteomes" id="UP000681075">
    <property type="component" value="Unassembled WGS sequence"/>
</dbReference>
<proteinExistence type="predicted"/>
<feature type="domain" description="CinA C-terminal" evidence="1">
    <location>
        <begin position="14"/>
        <end position="166"/>
    </location>
</feature>